<dbReference type="EC" id="1.7.99.4" evidence="14"/>
<dbReference type="GO" id="GO:0046872">
    <property type="term" value="F:metal ion binding"/>
    <property type="evidence" value="ECO:0007669"/>
    <property type="project" value="UniProtKB-KW"/>
</dbReference>
<keyword evidence="6" id="KW-0479">Metal-binding</keyword>
<dbReference type="PANTHER" id="PTHR43518">
    <property type="entry name" value="NITRATE REDUCTASE BETA SUBUNIT"/>
    <property type="match status" value="1"/>
</dbReference>
<keyword evidence="11" id="KW-0003">3Fe-4S</keyword>
<dbReference type="EMBL" id="VMNH01000004">
    <property type="protein sequence ID" value="TVO77732.1"/>
    <property type="molecule type" value="Genomic_DNA"/>
</dbReference>
<keyword evidence="7" id="KW-0677">Repeat</keyword>
<accession>A0A557SKA5</accession>
<evidence type="ECO:0000256" key="8">
    <source>
        <dbReference type="ARBA" id="ARBA00022982"/>
    </source>
</evidence>
<dbReference type="RefSeq" id="WP_144357457.1">
    <property type="nucleotide sequence ID" value="NZ_VMNH01000004.1"/>
</dbReference>
<dbReference type="GO" id="GO:0009061">
    <property type="term" value="P:anaerobic respiration"/>
    <property type="evidence" value="ECO:0007669"/>
    <property type="project" value="TreeGrafter"/>
</dbReference>
<dbReference type="Pfam" id="PF13247">
    <property type="entry name" value="Fer4_11"/>
    <property type="match status" value="1"/>
</dbReference>
<evidence type="ECO:0000256" key="10">
    <source>
        <dbReference type="ARBA" id="ARBA00023014"/>
    </source>
</evidence>
<evidence type="ECO:0000313" key="15">
    <source>
        <dbReference type="Proteomes" id="UP000316649"/>
    </source>
</evidence>
<dbReference type="InterPro" id="IPR029263">
    <property type="entry name" value="Nitr_red_bet_C"/>
</dbReference>
<name>A0A557SKA5_9GAMM</name>
<feature type="domain" description="4Fe-4S ferredoxin-type" evidence="13">
    <location>
        <begin position="206"/>
        <end position="235"/>
    </location>
</feature>
<keyword evidence="14" id="KW-0560">Oxidoreductase</keyword>
<dbReference type="GO" id="GO:0051538">
    <property type="term" value="F:3 iron, 4 sulfur cluster binding"/>
    <property type="evidence" value="ECO:0007669"/>
    <property type="project" value="UniProtKB-KW"/>
</dbReference>
<keyword evidence="5" id="KW-0004">4Fe-4S</keyword>
<dbReference type="GO" id="GO:0051539">
    <property type="term" value="F:4 iron, 4 sulfur cluster binding"/>
    <property type="evidence" value="ECO:0007669"/>
    <property type="project" value="UniProtKB-KW"/>
</dbReference>
<keyword evidence="10" id="KW-0411">Iron-sulfur</keyword>
<feature type="domain" description="4Fe-4S ferredoxin-type" evidence="13">
    <location>
        <begin position="7"/>
        <end position="35"/>
    </location>
</feature>
<dbReference type="GO" id="GO:0009325">
    <property type="term" value="C:nitrate reductase complex"/>
    <property type="evidence" value="ECO:0007669"/>
    <property type="project" value="InterPro"/>
</dbReference>
<evidence type="ECO:0000256" key="1">
    <source>
        <dbReference type="ARBA" id="ARBA00001927"/>
    </source>
</evidence>
<keyword evidence="9" id="KW-0408">Iron</keyword>
<dbReference type="Gene3D" id="1.10.3650.10">
    <property type="entry name" value="nitrate reductase domain like"/>
    <property type="match status" value="1"/>
</dbReference>
<dbReference type="PANTHER" id="PTHR43518:SF1">
    <property type="entry name" value="RESPIRATORY NITRATE REDUCTASE 1 BETA CHAIN"/>
    <property type="match status" value="1"/>
</dbReference>
<evidence type="ECO:0000256" key="2">
    <source>
        <dbReference type="ARBA" id="ARBA00001966"/>
    </source>
</evidence>
<keyword evidence="4" id="KW-0813">Transport</keyword>
<dbReference type="FunFam" id="3.30.70.20:FF:000010">
    <property type="entry name" value="Respiratory nitrate reductase beta subunit"/>
    <property type="match status" value="1"/>
</dbReference>
<evidence type="ECO:0000256" key="5">
    <source>
        <dbReference type="ARBA" id="ARBA00022485"/>
    </source>
</evidence>
<comment type="cofactor">
    <cofactor evidence="1">
        <name>[3Fe-4S] cluster</name>
        <dbReference type="ChEBI" id="CHEBI:21137"/>
    </cofactor>
</comment>
<evidence type="ECO:0000256" key="12">
    <source>
        <dbReference type="SAM" id="MobiDB-lite"/>
    </source>
</evidence>
<keyword evidence="15" id="KW-1185">Reference proteome</keyword>
<dbReference type="GO" id="GO:0008940">
    <property type="term" value="F:nitrate reductase activity"/>
    <property type="evidence" value="ECO:0007669"/>
    <property type="project" value="InterPro"/>
</dbReference>
<dbReference type="GO" id="GO:0030313">
    <property type="term" value="C:cell envelope"/>
    <property type="evidence" value="ECO:0007669"/>
    <property type="project" value="UniProtKB-SubCell"/>
</dbReference>
<dbReference type="SUPFAM" id="SSF54862">
    <property type="entry name" value="4Fe-4S ferredoxins"/>
    <property type="match status" value="1"/>
</dbReference>
<keyword evidence="8" id="KW-0249">Electron transport</keyword>
<reference evidence="14 15" key="1">
    <citation type="submission" date="2019-07" db="EMBL/GenBank/DDBJ databases">
        <title>The pathways for chlorine oxyanion respiration interact through the shared metabolite chlorate.</title>
        <authorList>
            <person name="Barnum T.P."/>
            <person name="Cheng Y."/>
            <person name="Hill K.A."/>
            <person name="Lucas L.N."/>
            <person name="Carlson H.K."/>
            <person name="Coates J.D."/>
        </authorList>
    </citation>
    <scope>NUCLEOTIDE SEQUENCE [LARGE SCALE GENOMIC DNA]</scope>
    <source>
        <strain evidence="14 15">BK-1</strain>
    </source>
</reference>
<dbReference type="Proteomes" id="UP000316649">
    <property type="component" value="Unassembled WGS sequence"/>
</dbReference>
<dbReference type="PROSITE" id="PS51379">
    <property type="entry name" value="4FE4S_FER_2"/>
    <property type="match status" value="3"/>
</dbReference>
<dbReference type="InterPro" id="IPR038262">
    <property type="entry name" value="Nitr_red_bet_C_sf"/>
</dbReference>
<evidence type="ECO:0000256" key="7">
    <source>
        <dbReference type="ARBA" id="ARBA00022737"/>
    </source>
</evidence>
<dbReference type="AlphaFoldDB" id="A0A557SKA5"/>
<protein>
    <submittedName>
        <fullName evidence="14">Nitrate reductase subunit beta</fullName>
        <ecNumber evidence="14">1.7.99.4</ecNumber>
    </submittedName>
</protein>
<dbReference type="NCBIfam" id="TIGR01660">
    <property type="entry name" value="narH"/>
    <property type="match status" value="1"/>
</dbReference>
<dbReference type="GO" id="GO:0016020">
    <property type="term" value="C:membrane"/>
    <property type="evidence" value="ECO:0007669"/>
    <property type="project" value="TreeGrafter"/>
</dbReference>
<dbReference type="Pfam" id="PF14711">
    <property type="entry name" value="Nitr_red_bet_C"/>
    <property type="match status" value="1"/>
</dbReference>
<evidence type="ECO:0000256" key="11">
    <source>
        <dbReference type="ARBA" id="ARBA00023291"/>
    </source>
</evidence>
<dbReference type="OrthoDB" id="9779457at2"/>
<comment type="caution">
    <text evidence="14">The sequence shown here is derived from an EMBL/GenBank/DDBJ whole genome shotgun (WGS) entry which is preliminary data.</text>
</comment>
<dbReference type="InterPro" id="IPR006547">
    <property type="entry name" value="NO3_Rdtase_bsu"/>
</dbReference>
<evidence type="ECO:0000259" key="13">
    <source>
        <dbReference type="PROSITE" id="PS51379"/>
    </source>
</evidence>
<dbReference type="Gene3D" id="3.30.70.20">
    <property type="match status" value="3"/>
</dbReference>
<feature type="compositionally biased region" description="Polar residues" evidence="12">
    <location>
        <begin position="476"/>
        <end position="490"/>
    </location>
</feature>
<evidence type="ECO:0000313" key="14">
    <source>
        <dbReference type="EMBL" id="TVO77732.1"/>
    </source>
</evidence>
<comment type="subcellular location">
    <subcellularLocation>
        <location evidence="3">Cell envelope</location>
    </subcellularLocation>
</comment>
<dbReference type="FunFam" id="3.30.70.20:FF:000008">
    <property type="entry name" value="Respiratory nitrate reductase beta subunit"/>
    <property type="match status" value="1"/>
</dbReference>
<evidence type="ECO:0000256" key="9">
    <source>
        <dbReference type="ARBA" id="ARBA00023004"/>
    </source>
</evidence>
<sequence length="520" mass="58733">MNIRAQIAMVLNLDKCIGCHTCSVTCKNIWTNRKGVEYAWFNNVESKPGIGFPKEWENQEKWKGGWKKENGQLELKAGGRISKLLNIFANPDMPEIDDYYEPFDYDYPKLQNKPLSEAAPTARPLSQITGQRMEKIQWGPNWEDDLAGEFEHRSVDQNFKGIQKEIYKEFEKTFHMYLPRLCNHCLNPACVASCPSGAIYKRDEDGAVLIDQDRCRGWRMCVSACPYKKIYFNWESGKSEKCILCYPRIESGMPTACAESCVGRIRYMGVVLYDADKISDAAGVAGDKDLYKSQMDIFLDPNDPEVIRQAQEQGIPDTWLDAAKRSPVYKMAIDWKIAFPLHPEYRTLPMMWYVPPLSPVQSQIDQGTLPTEADGVIPKSEALRFPVQYLANLLTAGDEKPIFSALNRLLAMRSNQRSKNVDGTTNVAALEAAGLTEQQSDEMYQMLGIANYNDRFVIPTANEALAQEDPYAFQGQNGFTAGNASSQGSDSGEGFTLFPASRKRTYTPQDIQQPRKKDTV</sequence>
<comment type="cofactor">
    <cofactor evidence="2">
        <name>[4Fe-4S] cluster</name>
        <dbReference type="ChEBI" id="CHEBI:49883"/>
    </cofactor>
</comment>
<dbReference type="FunFam" id="3.30.70.20:FF:000005">
    <property type="entry name" value="Respiratory nitrate reductase beta subunit"/>
    <property type="match status" value="1"/>
</dbReference>
<evidence type="ECO:0000256" key="3">
    <source>
        <dbReference type="ARBA" id="ARBA00004196"/>
    </source>
</evidence>
<proteinExistence type="predicted"/>
<dbReference type="InterPro" id="IPR017896">
    <property type="entry name" value="4Fe4S_Fe-S-bd"/>
</dbReference>
<feature type="domain" description="4Fe-4S ferredoxin-type" evidence="13">
    <location>
        <begin position="173"/>
        <end position="204"/>
    </location>
</feature>
<dbReference type="GO" id="GO:0042126">
    <property type="term" value="P:nitrate metabolic process"/>
    <property type="evidence" value="ECO:0007669"/>
    <property type="project" value="InterPro"/>
</dbReference>
<organism evidence="14 15">
    <name type="scientific">Sedimenticola selenatireducens</name>
    <dbReference type="NCBI Taxonomy" id="191960"/>
    <lineage>
        <taxon>Bacteria</taxon>
        <taxon>Pseudomonadati</taxon>
        <taxon>Pseudomonadota</taxon>
        <taxon>Gammaproteobacteria</taxon>
        <taxon>Chromatiales</taxon>
        <taxon>Sedimenticolaceae</taxon>
        <taxon>Sedimenticola</taxon>
    </lineage>
</organism>
<evidence type="ECO:0000256" key="6">
    <source>
        <dbReference type="ARBA" id="ARBA00022723"/>
    </source>
</evidence>
<feature type="region of interest" description="Disordered" evidence="12">
    <location>
        <begin position="476"/>
        <end position="520"/>
    </location>
</feature>
<evidence type="ECO:0000256" key="4">
    <source>
        <dbReference type="ARBA" id="ARBA00022448"/>
    </source>
</evidence>
<dbReference type="GO" id="GO:0009055">
    <property type="term" value="F:electron transfer activity"/>
    <property type="evidence" value="ECO:0007669"/>
    <property type="project" value="TreeGrafter"/>
</dbReference>
<dbReference type="CDD" id="cd10557">
    <property type="entry name" value="NarH_beta-like"/>
    <property type="match status" value="1"/>
</dbReference>
<gene>
    <name evidence="14" type="primary">narH</name>
    <name evidence="14" type="ORF">FHP88_02725</name>
</gene>